<keyword evidence="1" id="KW-1133">Transmembrane helix</keyword>
<evidence type="ECO:0000313" key="3">
    <source>
        <dbReference type="Proteomes" id="UP000242320"/>
    </source>
</evidence>
<dbReference type="EMBL" id="NCXM01000029">
    <property type="protein sequence ID" value="OSC23643.1"/>
    <property type="molecule type" value="Genomic_DNA"/>
</dbReference>
<feature type="transmembrane region" description="Helical" evidence="1">
    <location>
        <begin position="69"/>
        <end position="90"/>
    </location>
</feature>
<organism evidence="2 3">
    <name type="scientific">Mycolicibacterium vulneris</name>
    <dbReference type="NCBI Taxonomy" id="547163"/>
    <lineage>
        <taxon>Bacteria</taxon>
        <taxon>Bacillati</taxon>
        <taxon>Actinomycetota</taxon>
        <taxon>Actinomycetes</taxon>
        <taxon>Mycobacteriales</taxon>
        <taxon>Mycobacteriaceae</taxon>
        <taxon>Mycolicibacterium</taxon>
    </lineage>
</organism>
<dbReference type="AlphaFoldDB" id="A0A1X2KQT3"/>
<sequence length="103" mass="11309">MDFSPGYVRQAERGGKVRVGCSVSTTGRIREMRRRYGTYTAYSIACAIVWAVILAVVSTAGDAASRHTFLLVCGGWAIGWLSATIARGVYPPPKRRHEFRSLS</sequence>
<feature type="transmembrane region" description="Helical" evidence="1">
    <location>
        <begin position="36"/>
        <end position="57"/>
    </location>
</feature>
<protein>
    <submittedName>
        <fullName evidence="2">Uncharacterized protein</fullName>
    </submittedName>
</protein>
<dbReference type="Proteomes" id="UP000242320">
    <property type="component" value="Unassembled WGS sequence"/>
</dbReference>
<evidence type="ECO:0000313" key="2">
    <source>
        <dbReference type="EMBL" id="OSC23643.1"/>
    </source>
</evidence>
<name>A0A1X2KQT3_9MYCO</name>
<keyword evidence="3" id="KW-1185">Reference proteome</keyword>
<keyword evidence="1" id="KW-0812">Transmembrane</keyword>
<reference evidence="2 3" key="1">
    <citation type="submission" date="2017-04" db="EMBL/GenBank/DDBJ databases">
        <title>The new phylogeny of genus Mycobacterium.</title>
        <authorList>
            <person name="Tortoli E."/>
            <person name="Trovato A."/>
            <person name="Cirillo D.M."/>
        </authorList>
    </citation>
    <scope>NUCLEOTIDE SEQUENCE [LARGE SCALE GENOMIC DNA]</scope>
    <source>
        <strain evidence="2 3">DSM 45247</strain>
    </source>
</reference>
<evidence type="ECO:0000256" key="1">
    <source>
        <dbReference type="SAM" id="Phobius"/>
    </source>
</evidence>
<proteinExistence type="predicted"/>
<keyword evidence="1" id="KW-0472">Membrane</keyword>
<gene>
    <name evidence="2" type="ORF">B8W69_23265</name>
</gene>
<accession>A0A1X2KQT3</accession>
<comment type="caution">
    <text evidence="2">The sequence shown here is derived from an EMBL/GenBank/DDBJ whole genome shotgun (WGS) entry which is preliminary data.</text>
</comment>